<organism evidence="1 2">
    <name type="scientific">Sporothrix eucalyptigena</name>
    <dbReference type="NCBI Taxonomy" id="1812306"/>
    <lineage>
        <taxon>Eukaryota</taxon>
        <taxon>Fungi</taxon>
        <taxon>Dikarya</taxon>
        <taxon>Ascomycota</taxon>
        <taxon>Pezizomycotina</taxon>
        <taxon>Sordariomycetes</taxon>
        <taxon>Sordariomycetidae</taxon>
        <taxon>Ophiostomatales</taxon>
        <taxon>Ophiostomataceae</taxon>
        <taxon>Sporothrix</taxon>
    </lineage>
</organism>
<accession>A0ABP0CC56</accession>
<evidence type="ECO:0000313" key="1">
    <source>
        <dbReference type="EMBL" id="CAK7229202.1"/>
    </source>
</evidence>
<keyword evidence="2" id="KW-1185">Reference proteome</keyword>
<dbReference type="EMBL" id="CAWUHD010000084">
    <property type="protein sequence ID" value="CAK7229202.1"/>
    <property type="molecule type" value="Genomic_DNA"/>
</dbReference>
<reference evidence="1 2" key="1">
    <citation type="submission" date="2024-01" db="EMBL/GenBank/DDBJ databases">
        <authorList>
            <person name="Allen C."/>
            <person name="Tagirdzhanova G."/>
        </authorList>
    </citation>
    <scope>NUCLEOTIDE SEQUENCE [LARGE SCALE GENOMIC DNA]</scope>
</reference>
<sequence>MASCSRFEDYQVGQVLALTVLPGQSETGLASTIHARIRELLMPRTLSCCTVVDLASETWPGTIDKPDEPIFLKLYDRRFSEQLRYQFGIDPWTKDFESAYIQAVRTGKARQFLHDLKTISNFQEDTEELWDDGQNETFLAEQADKLYNNETNAYDALGDIQGELVPRLVARVSLALSAPDVNNNGANVTNNEDLLPVKGVLLQFIPGFSLGEVQDLAPKSAWQTIVDQAVAAVQAAGDRGILNRDVRPDSFLVQRTGDSTNSENYKVVMIDFGLSRLRGADESDRNWAKAKLRKDEKGAVGLVMKKRLSSQGFELRYENSDRYMEYAGGDDEDE</sequence>
<gene>
    <name evidence="1" type="ORF">SEUCBS140593_007167</name>
</gene>
<name>A0ABP0CC56_9PEZI</name>
<dbReference type="SUPFAM" id="SSF56112">
    <property type="entry name" value="Protein kinase-like (PK-like)"/>
    <property type="match status" value="1"/>
</dbReference>
<evidence type="ECO:0000313" key="2">
    <source>
        <dbReference type="Proteomes" id="UP001642482"/>
    </source>
</evidence>
<protein>
    <recommendedName>
        <fullName evidence="3">Protein kinase domain-containing protein</fullName>
    </recommendedName>
</protein>
<evidence type="ECO:0008006" key="3">
    <source>
        <dbReference type="Google" id="ProtNLM"/>
    </source>
</evidence>
<proteinExistence type="predicted"/>
<dbReference type="Proteomes" id="UP001642482">
    <property type="component" value="Unassembled WGS sequence"/>
</dbReference>
<dbReference type="Gene3D" id="1.10.510.10">
    <property type="entry name" value="Transferase(Phosphotransferase) domain 1"/>
    <property type="match status" value="1"/>
</dbReference>
<comment type="caution">
    <text evidence="1">The sequence shown here is derived from an EMBL/GenBank/DDBJ whole genome shotgun (WGS) entry which is preliminary data.</text>
</comment>
<dbReference type="InterPro" id="IPR011009">
    <property type="entry name" value="Kinase-like_dom_sf"/>
</dbReference>